<dbReference type="Proteomes" id="UP000092582">
    <property type="component" value="Chromosome 1"/>
</dbReference>
<dbReference type="EC" id="3.1.1.-" evidence="3"/>
<reference evidence="6 7" key="1">
    <citation type="submission" date="2016-06" db="EMBL/GenBank/DDBJ databases">
        <title>Genome sequencing of Cryobacterium arcticum PAMC 27867.</title>
        <authorList>
            <person name="Lee J."/>
            <person name="Kim O.-S."/>
        </authorList>
    </citation>
    <scope>NUCLEOTIDE SEQUENCE [LARGE SCALE GENOMIC DNA]</scope>
    <source>
        <strain evidence="6 7">PAMC 27867</strain>
    </source>
</reference>
<protein>
    <recommendedName>
        <fullName evidence="3">Carboxylic ester hydrolase</fullName>
        <ecNumber evidence="3">3.1.1.-</ecNumber>
    </recommendedName>
</protein>
<keyword evidence="2 3" id="KW-0378">Hydrolase</keyword>
<dbReference type="InterPro" id="IPR050309">
    <property type="entry name" value="Type-B_Carboxylest/Lipase"/>
</dbReference>
<keyword evidence="7" id="KW-1185">Reference proteome</keyword>
<dbReference type="OrthoDB" id="3199405at2"/>
<evidence type="ECO:0000256" key="3">
    <source>
        <dbReference type="RuleBase" id="RU361235"/>
    </source>
</evidence>
<feature type="domain" description="Carboxylesterase type B" evidence="5">
    <location>
        <begin position="13"/>
        <end position="527"/>
    </location>
</feature>
<dbReference type="Pfam" id="PF00135">
    <property type="entry name" value="COesterase"/>
    <property type="match status" value="1"/>
</dbReference>
<evidence type="ECO:0000256" key="2">
    <source>
        <dbReference type="ARBA" id="ARBA00022801"/>
    </source>
</evidence>
<sequence length="544" mass="59187">MTSHAGTRAHDPLEVTVSGGTVRGVRERGIRAWRGIPYAAAPVGALRFRAPAPVQPWPGVRDAAEFGPVATQSHKGQFIGAHPRIPQSEDCLNLNVIAPDEPTDEEALRPVMVFVHGGAYSVGSSRENPRQGEGLVRRGGIVYVGINYRLGALGYLDFSRYSTPERPFESNLGLRDQVAALAWVRANIRLFGGDPDAVTLFGESAGGNAVTTLMTVPAAAGLFQRAIAQSAPPNAVYPPELTAEWAASFVRILADQTSGAPKPAATVEPDEPHTADEPQGEPPILSGLTDAQAVRLLLEAEPARLAGATTTLTVRSPDLYPGTIPLCPVIDGDFLPERPLDAFKDGRAHRIPLIIGTNEREGSLFSGRIDILASTPPRMRAVFANTKKKARKALKAQYPGMPAPRAALDFGGDYSFWYPSVKVAERHSRYAPVHFYRFDAAPRLLRRMGLDATHGLELFPLFDRLDGWFGRGMTVLGGRRAFKAIGARMQLWWLGFARTGRPDEAWPAYTEADRLTLIIDTRDRVVSDPHAERRVAWGAFVPHV</sequence>
<evidence type="ECO:0000313" key="6">
    <source>
        <dbReference type="EMBL" id="ANP72032.1"/>
    </source>
</evidence>
<evidence type="ECO:0000313" key="7">
    <source>
        <dbReference type="Proteomes" id="UP000092582"/>
    </source>
</evidence>
<accession>A0A1B1BHH8</accession>
<dbReference type="EMBL" id="CP016282">
    <property type="protein sequence ID" value="ANP72032.1"/>
    <property type="molecule type" value="Genomic_DNA"/>
</dbReference>
<dbReference type="GO" id="GO:0016787">
    <property type="term" value="F:hydrolase activity"/>
    <property type="evidence" value="ECO:0007669"/>
    <property type="project" value="UniProtKB-KW"/>
</dbReference>
<dbReference type="PANTHER" id="PTHR11559">
    <property type="entry name" value="CARBOXYLESTERASE"/>
    <property type="match status" value="1"/>
</dbReference>
<dbReference type="AlphaFoldDB" id="A0A1B1BHH8"/>
<evidence type="ECO:0000256" key="4">
    <source>
        <dbReference type="SAM" id="MobiDB-lite"/>
    </source>
</evidence>
<evidence type="ECO:0000256" key="1">
    <source>
        <dbReference type="ARBA" id="ARBA00005964"/>
    </source>
</evidence>
<comment type="similarity">
    <text evidence="1 3">Belongs to the type-B carboxylesterase/lipase family.</text>
</comment>
<dbReference type="InterPro" id="IPR019826">
    <property type="entry name" value="Carboxylesterase_B_AS"/>
</dbReference>
<feature type="region of interest" description="Disordered" evidence="4">
    <location>
        <begin position="259"/>
        <end position="286"/>
    </location>
</feature>
<dbReference type="PROSITE" id="PS00122">
    <property type="entry name" value="CARBOXYLESTERASE_B_1"/>
    <property type="match status" value="1"/>
</dbReference>
<dbReference type="PATRIC" id="fig|670052.7.peg.1105"/>
<gene>
    <name evidence="6" type="ORF">PA27867_1066</name>
</gene>
<proteinExistence type="inferred from homology"/>
<dbReference type="STRING" id="670052.PA27867_1066"/>
<dbReference type="KEGG" id="cart:PA27867_1066"/>
<dbReference type="InterPro" id="IPR002018">
    <property type="entry name" value="CarbesteraseB"/>
</dbReference>
<name>A0A1B1BHH8_9MICO</name>
<dbReference type="Gene3D" id="3.40.50.1820">
    <property type="entry name" value="alpha/beta hydrolase"/>
    <property type="match status" value="1"/>
</dbReference>
<dbReference type="SUPFAM" id="SSF53474">
    <property type="entry name" value="alpha/beta-Hydrolases"/>
    <property type="match status" value="1"/>
</dbReference>
<organism evidence="6 7">
    <name type="scientific">Cryobacterium arcticum</name>
    <dbReference type="NCBI Taxonomy" id="670052"/>
    <lineage>
        <taxon>Bacteria</taxon>
        <taxon>Bacillati</taxon>
        <taxon>Actinomycetota</taxon>
        <taxon>Actinomycetes</taxon>
        <taxon>Micrococcales</taxon>
        <taxon>Microbacteriaceae</taxon>
        <taxon>Cryobacterium</taxon>
    </lineage>
</organism>
<dbReference type="InterPro" id="IPR029058">
    <property type="entry name" value="AB_hydrolase_fold"/>
</dbReference>
<evidence type="ECO:0000259" key="5">
    <source>
        <dbReference type="Pfam" id="PF00135"/>
    </source>
</evidence>
<dbReference type="RefSeq" id="WP_066594221.1">
    <property type="nucleotide sequence ID" value="NZ_CP016282.1"/>
</dbReference>